<dbReference type="PRINTS" id="PR00094">
    <property type="entry name" value="ADENYLTKNASE"/>
</dbReference>
<dbReference type="CDD" id="cd01428">
    <property type="entry name" value="ADK"/>
    <property type="match status" value="1"/>
</dbReference>
<keyword evidence="2 5" id="KW-0545">Nucleotide biosynthesis</keyword>
<feature type="binding site" evidence="5">
    <location>
        <begin position="58"/>
        <end position="60"/>
    </location>
    <ligand>
        <name>AMP</name>
        <dbReference type="ChEBI" id="CHEBI:456215"/>
    </ligand>
</feature>
<comment type="subunit">
    <text evidence="5 7">Monomer.</text>
</comment>
<feature type="binding site" evidence="5">
    <location>
        <position position="146"/>
    </location>
    <ligand>
        <name>AMP</name>
        <dbReference type="ChEBI" id="CHEBI:456215"/>
    </ligand>
</feature>
<evidence type="ECO:0000256" key="2">
    <source>
        <dbReference type="ARBA" id="ARBA00022727"/>
    </source>
</evidence>
<feature type="binding site" evidence="5">
    <location>
        <position position="128"/>
    </location>
    <ligand>
        <name>ATP</name>
        <dbReference type="ChEBI" id="CHEBI:30616"/>
    </ligand>
</feature>
<keyword evidence="3 5" id="KW-0547">Nucleotide-binding</keyword>
<dbReference type="NCBIfam" id="NF011105">
    <property type="entry name" value="PRK14532.1"/>
    <property type="match status" value="1"/>
</dbReference>
<feature type="binding site" evidence="5">
    <location>
        <position position="32"/>
    </location>
    <ligand>
        <name>AMP</name>
        <dbReference type="ChEBI" id="CHEBI:456215"/>
    </ligand>
</feature>
<dbReference type="EC" id="2.7.4.3" evidence="5 7"/>
<dbReference type="SUPFAM" id="SSF52540">
    <property type="entry name" value="P-loop containing nucleoside triphosphate hydrolases"/>
    <property type="match status" value="1"/>
</dbReference>
<accession>A0A9D9I931</accession>
<dbReference type="HAMAP" id="MF_00235">
    <property type="entry name" value="Adenylate_kinase_Adk"/>
    <property type="match status" value="1"/>
</dbReference>
<dbReference type="InterPro" id="IPR027417">
    <property type="entry name" value="P-loop_NTPase"/>
</dbReference>
<dbReference type="Proteomes" id="UP000823660">
    <property type="component" value="Unassembled WGS sequence"/>
</dbReference>
<reference evidence="8" key="1">
    <citation type="submission" date="2020-10" db="EMBL/GenBank/DDBJ databases">
        <authorList>
            <person name="Gilroy R."/>
        </authorList>
    </citation>
    <scope>NUCLEOTIDE SEQUENCE</scope>
    <source>
        <strain evidence="8">B1-15692</strain>
    </source>
</reference>
<keyword evidence="5" id="KW-0963">Cytoplasm</keyword>
<comment type="function">
    <text evidence="5">Catalyzes the reversible transfer of the terminal phosphate group between ATP and AMP. Plays an important role in cellular energy homeostasis and in adenine nucleotide metabolism.</text>
</comment>
<dbReference type="NCBIfam" id="NF011100">
    <property type="entry name" value="PRK14527.1"/>
    <property type="match status" value="1"/>
</dbReference>
<evidence type="ECO:0000313" key="9">
    <source>
        <dbReference type="Proteomes" id="UP000823660"/>
    </source>
</evidence>
<feature type="binding site" evidence="5">
    <location>
        <position position="134"/>
    </location>
    <ligand>
        <name>AMP</name>
        <dbReference type="ChEBI" id="CHEBI:456215"/>
    </ligand>
</feature>
<name>A0A9D9I931_9BACT</name>
<dbReference type="InterPro" id="IPR000850">
    <property type="entry name" value="Adenylat/UMP-CMP_kin"/>
</dbReference>
<feature type="region of interest" description="NMP" evidence="5">
    <location>
        <begin position="31"/>
        <end position="60"/>
    </location>
</feature>
<comment type="domain">
    <text evidence="5">Consists of three domains, a large central CORE domain and two small peripheral domains, NMPbind and LID, which undergo movements during catalysis. The LID domain closes over the site of phosphoryl transfer upon ATP binding. Assembling and dissambling the active center during each catalytic cycle provides an effective means to prevent ATP hydrolysis.</text>
</comment>
<dbReference type="AlphaFoldDB" id="A0A9D9I931"/>
<dbReference type="PANTHER" id="PTHR23359">
    <property type="entry name" value="NUCLEOTIDE KINASE"/>
    <property type="match status" value="1"/>
</dbReference>
<evidence type="ECO:0000256" key="5">
    <source>
        <dbReference type="HAMAP-Rule" id="MF_00235"/>
    </source>
</evidence>
<evidence type="ECO:0000256" key="3">
    <source>
        <dbReference type="ARBA" id="ARBA00022741"/>
    </source>
</evidence>
<organism evidence="8 9">
    <name type="scientific">Candidatus Cryptobacteroides faecipullorum</name>
    <dbReference type="NCBI Taxonomy" id="2840764"/>
    <lineage>
        <taxon>Bacteria</taxon>
        <taxon>Pseudomonadati</taxon>
        <taxon>Bacteroidota</taxon>
        <taxon>Bacteroidia</taxon>
        <taxon>Bacteroidales</taxon>
        <taxon>Candidatus Cryptobacteroides</taxon>
    </lineage>
</organism>
<dbReference type="PROSITE" id="PS00113">
    <property type="entry name" value="ADENYLATE_KINASE"/>
    <property type="match status" value="1"/>
</dbReference>
<dbReference type="GO" id="GO:0005737">
    <property type="term" value="C:cytoplasm"/>
    <property type="evidence" value="ECO:0007669"/>
    <property type="project" value="UniProtKB-SubCell"/>
</dbReference>
<comment type="caution">
    <text evidence="5">Lacks conserved residue(s) required for the propagation of feature annotation.</text>
</comment>
<evidence type="ECO:0000256" key="1">
    <source>
        <dbReference type="ARBA" id="ARBA00022679"/>
    </source>
</evidence>
<comment type="pathway">
    <text evidence="5">Purine metabolism; AMP biosynthesis via salvage pathway; AMP from ADP: step 1/1.</text>
</comment>
<comment type="caution">
    <text evidence="8">The sequence shown here is derived from an EMBL/GenBank/DDBJ whole genome shotgun (WGS) entry which is preliminary data.</text>
</comment>
<feature type="binding site" evidence="5">
    <location>
        <begin position="86"/>
        <end position="89"/>
    </location>
    <ligand>
        <name>AMP</name>
        <dbReference type="ChEBI" id="CHEBI:456215"/>
    </ligand>
</feature>
<feature type="binding site" evidence="5">
    <location>
        <position position="37"/>
    </location>
    <ligand>
        <name>AMP</name>
        <dbReference type="ChEBI" id="CHEBI:456215"/>
    </ligand>
</feature>
<feature type="binding site" evidence="5">
    <location>
        <begin position="11"/>
        <end position="16"/>
    </location>
    <ligand>
        <name>ATP</name>
        <dbReference type="ChEBI" id="CHEBI:30616"/>
    </ligand>
</feature>
<dbReference type="InterPro" id="IPR033690">
    <property type="entry name" value="Adenylat_kinase_CS"/>
</dbReference>
<reference evidence="8" key="2">
    <citation type="journal article" date="2021" name="PeerJ">
        <title>Extensive microbial diversity within the chicken gut microbiome revealed by metagenomics and culture.</title>
        <authorList>
            <person name="Gilroy R."/>
            <person name="Ravi A."/>
            <person name="Getino M."/>
            <person name="Pursley I."/>
            <person name="Horton D.L."/>
            <person name="Alikhan N.F."/>
            <person name="Baker D."/>
            <person name="Gharbi K."/>
            <person name="Hall N."/>
            <person name="Watson M."/>
            <person name="Adriaenssens E.M."/>
            <person name="Foster-Nyarko E."/>
            <person name="Jarju S."/>
            <person name="Secka A."/>
            <person name="Antonio M."/>
            <person name="Oren A."/>
            <person name="Chaudhuri R.R."/>
            <person name="La Ragione R."/>
            <person name="Hildebrand F."/>
            <person name="Pallen M.J."/>
        </authorList>
    </citation>
    <scope>NUCLEOTIDE SEQUENCE</scope>
    <source>
        <strain evidence="8">B1-15692</strain>
    </source>
</reference>
<dbReference type="Pfam" id="PF00406">
    <property type="entry name" value="ADK"/>
    <property type="match status" value="1"/>
</dbReference>
<feature type="binding site" evidence="5">
    <location>
        <position position="93"/>
    </location>
    <ligand>
        <name>AMP</name>
        <dbReference type="ChEBI" id="CHEBI:456215"/>
    </ligand>
</feature>
<keyword evidence="4 5" id="KW-0418">Kinase</keyword>
<evidence type="ECO:0000256" key="7">
    <source>
        <dbReference type="RuleBase" id="RU003331"/>
    </source>
</evidence>
<dbReference type="GO" id="GO:0044209">
    <property type="term" value="P:AMP salvage"/>
    <property type="evidence" value="ECO:0007669"/>
    <property type="project" value="UniProtKB-UniRule"/>
</dbReference>
<dbReference type="NCBIfam" id="NF011104">
    <property type="entry name" value="PRK14531.1"/>
    <property type="match status" value="1"/>
</dbReference>
<sequence>MKYFILFGPPGAGKGTQAAAMVEKYNLHHISTGELLRKEIAAESELGLKAKSLIDAGALVPDEVVEGMIESEFNTVKGVDGFLLDGFPRTTAQAEALDRILEKNGETATSVVSIMIPDEMIKDRIRHRASIEGRADDAKEETINNRIRTYHEKTEPLVEFYRNQGKYREIDGTGTIDQVRQAIFDLMDKF</sequence>
<proteinExistence type="inferred from homology"/>
<comment type="catalytic activity">
    <reaction evidence="5 7">
        <text>AMP + ATP = 2 ADP</text>
        <dbReference type="Rhea" id="RHEA:12973"/>
        <dbReference type="ChEBI" id="CHEBI:30616"/>
        <dbReference type="ChEBI" id="CHEBI:456215"/>
        <dbReference type="ChEBI" id="CHEBI:456216"/>
        <dbReference type="EC" id="2.7.4.3"/>
    </reaction>
</comment>
<dbReference type="GO" id="GO:0005524">
    <property type="term" value="F:ATP binding"/>
    <property type="evidence" value="ECO:0007669"/>
    <property type="project" value="UniProtKB-UniRule"/>
</dbReference>
<dbReference type="NCBIfam" id="NF001381">
    <property type="entry name" value="PRK00279.1-3"/>
    <property type="match status" value="1"/>
</dbReference>
<dbReference type="Gene3D" id="3.40.50.300">
    <property type="entry name" value="P-loop containing nucleotide triphosphate hydrolases"/>
    <property type="match status" value="1"/>
</dbReference>
<evidence type="ECO:0000313" key="8">
    <source>
        <dbReference type="EMBL" id="MBO8467261.1"/>
    </source>
</evidence>
<keyword evidence="5 7" id="KW-0067">ATP-binding</keyword>
<comment type="subcellular location">
    <subcellularLocation>
        <location evidence="5 7">Cytoplasm</location>
    </subcellularLocation>
</comment>
<feature type="binding site" evidence="5">
    <location>
        <position position="174"/>
    </location>
    <ligand>
        <name>ATP</name>
        <dbReference type="ChEBI" id="CHEBI:30616"/>
    </ligand>
</feature>
<keyword evidence="1 5" id="KW-0808">Transferase</keyword>
<dbReference type="EMBL" id="JADIMH010000032">
    <property type="protein sequence ID" value="MBO8467261.1"/>
    <property type="molecule type" value="Genomic_DNA"/>
</dbReference>
<evidence type="ECO:0000256" key="6">
    <source>
        <dbReference type="RuleBase" id="RU003330"/>
    </source>
</evidence>
<comment type="similarity">
    <text evidence="5 6">Belongs to the adenylate kinase family.</text>
</comment>
<protein>
    <recommendedName>
        <fullName evidence="5 7">Adenylate kinase</fullName>
        <shortName evidence="5">AK</shortName>
        <ecNumber evidence="5 7">2.7.4.3</ecNumber>
    </recommendedName>
    <alternativeName>
        <fullName evidence="5">ATP-AMP transphosphorylase</fullName>
    </alternativeName>
    <alternativeName>
        <fullName evidence="5">ATP:AMP phosphotransferase</fullName>
    </alternativeName>
    <alternativeName>
        <fullName evidence="5">Adenylate monophosphate kinase</fullName>
    </alternativeName>
</protein>
<gene>
    <name evidence="5" type="primary">adk</name>
    <name evidence="8" type="ORF">IAB99_05810</name>
</gene>
<dbReference type="GO" id="GO:0004017">
    <property type="term" value="F:AMP kinase activity"/>
    <property type="evidence" value="ECO:0007669"/>
    <property type="project" value="UniProtKB-UniRule"/>
</dbReference>
<evidence type="ECO:0000256" key="4">
    <source>
        <dbReference type="ARBA" id="ARBA00022777"/>
    </source>
</evidence>